<evidence type="ECO:0000256" key="1">
    <source>
        <dbReference type="SAM" id="MobiDB-lite"/>
    </source>
</evidence>
<dbReference type="EMBL" id="CAMXCT020002236">
    <property type="protein sequence ID" value="CAL1150120.1"/>
    <property type="molecule type" value="Genomic_DNA"/>
</dbReference>
<sequence length="336" mass="38358">MSQRFEESTPSKEEEPEEEQQKTAEKTLNYEYEDSTMKQLIDEACRSEWNKYIRYSAAVPLDNGRPNGEDATKNDLTQLRSVVGSLSWVARQGRPDLLYVVSRLQSEVKGATVQTLRDANKAVQMAQAGRDEVYVNFPLKLMEWKDVRVLSVSDASFANEPGSKSQQGRCQFLAPIRQLKTLGQTEFDVYPISFSSTTIKRVCRATLQCEAYALQGSMESGDRIRALLSEMSNCVPVGMKDWESISRQHCPQLCMSDCMSLVNHLNAQIMARCQDKRDDQDVETYEKYENGGDKLIWFHMSTMVADALTKKMKPDLLLKVLRTNRYSVELVQKEKK</sequence>
<accession>A0A9P1CSM1</accession>
<comment type="caution">
    <text evidence="2">The sequence shown here is derived from an EMBL/GenBank/DDBJ whole genome shotgun (WGS) entry which is preliminary data.</text>
</comment>
<reference evidence="3" key="2">
    <citation type="submission" date="2024-04" db="EMBL/GenBank/DDBJ databases">
        <authorList>
            <person name="Chen Y."/>
            <person name="Shah S."/>
            <person name="Dougan E. K."/>
            <person name="Thang M."/>
            <person name="Chan C."/>
        </authorList>
    </citation>
    <scope>NUCLEOTIDE SEQUENCE [LARGE SCALE GENOMIC DNA]</scope>
</reference>
<feature type="compositionally biased region" description="Basic and acidic residues" evidence="1">
    <location>
        <begin position="1"/>
        <end position="25"/>
    </location>
</feature>
<keyword evidence="4" id="KW-1185">Reference proteome</keyword>
<dbReference type="OrthoDB" id="446901at2759"/>
<reference evidence="2" key="1">
    <citation type="submission" date="2022-10" db="EMBL/GenBank/DDBJ databases">
        <authorList>
            <person name="Chen Y."/>
            <person name="Dougan E. K."/>
            <person name="Chan C."/>
            <person name="Rhodes N."/>
            <person name="Thang M."/>
        </authorList>
    </citation>
    <scope>NUCLEOTIDE SEQUENCE</scope>
</reference>
<name>A0A9P1CSM1_9DINO</name>
<gene>
    <name evidence="2" type="ORF">C1SCF055_LOCUS23192</name>
</gene>
<dbReference type="EMBL" id="CAMXCT010002236">
    <property type="protein sequence ID" value="CAI3996745.1"/>
    <property type="molecule type" value="Genomic_DNA"/>
</dbReference>
<evidence type="ECO:0000313" key="3">
    <source>
        <dbReference type="EMBL" id="CAL1150120.1"/>
    </source>
</evidence>
<dbReference type="EMBL" id="CAMXCT030002236">
    <property type="protein sequence ID" value="CAL4784057.1"/>
    <property type="molecule type" value="Genomic_DNA"/>
</dbReference>
<proteinExistence type="predicted"/>
<evidence type="ECO:0000313" key="2">
    <source>
        <dbReference type="EMBL" id="CAI3996745.1"/>
    </source>
</evidence>
<organism evidence="2">
    <name type="scientific">Cladocopium goreaui</name>
    <dbReference type="NCBI Taxonomy" id="2562237"/>
    <lineage>
        <taxon>Eukaryota</taxon>
        <taxon>Sar</taxon>
        <taxon>Alveolata</taxon>
        <taxon>Dinophyceae</taxon>
        <taxon>Suessiales</taxon>
        <taxon>Symbiodiniaceae</taxon>
        <taxon>Cladocopium</taxon>
    </lineage>
</organism>
<dbReference type="Proteomes" id="UP001152797">
    <property type="component" value="Unassembled WGS sequence"/>
</dbReference>
<protein>
    <submittedName>
        <fullName evidence="2">Uncharacterized protein</fullName>
    </submittedName>
</protein>
<feature type="region of interest" description="Disordered" evidence="1">
    <location>
        <begin position="1"/>
        <end position="30"/>
    </location>
</feature>
<dbReference type="AlphaFoldDB" id="A0A9P1CSM1"/>
<evidence type="ECO:0000313" key="4">
    <source>
        <dbReference type="Proteomes" id="UP001152797"/>
    </source>
</evidence>